<feature type="transmembrane region" description="Helical" evidence="7">
    <location>
        <begin position="256"/>
        <end position="279"/>
    </location>
</feature>
<reference evidence="9 10" key="1">
    <citation type="submission" date="2018-08" db="EMBL/GenBank/DDBJ databases">
        <title>Microbacterium oxydans strain HG3.</title>
        <authorList>
            <person name="ORTET P."/>
        </authorList>
    </citation>
    <scope>NUCLEOTIDE SEQUENCE [LARGE SCALE GENOMIC DNA]</scope>
    <source>
        <strain evidence="9 10">HG3</strain>
    </source>
</reference>
<evidence type="ECO:0000313" key="9">
    <source>
        <dbReference type="EMBL" id="AZS38795.1"/>
    </source>
</evidence>
<feature type="transmembrane region" description="Helical" evidence="7">
    <location>
        <begin position="51"/>
        <end position="72"/>
    </location>
</feature>
<dbReference type="GO" id="GO:0022857">
    <property type="term" value="F:transmembrane transporter activity"/>
    <property type="evidence" value="ECO:0007669"/>
    <property type="project" value="InterPro"/>
</dbReference>
<dbReference type="EMBL" id="CP031422">
    <property type="protein sequence ID" value="AZS38795.1"/>
    <property type="molecule type" value="Genomic_DNA"/>
</dbReference>
<evidence type="ECO:0000256" key="6">
    <source>
        <dbReference type="ARBA" id="ARBA00023136"/>
    </source>
</evidence>
<keyword evidence="6 7" id="KW-0472">Membrane</keyword>
<feature type="domain" description="Major facilitator superfamily (MFS) profile" evidence="8">
    <location>
        <begin position="224"/>
        <end position="421"/>
    </location>
</feature>
<comment type="subcellular location">
    <subcellularLocation>
        <location evidence="1">Cell membrane</location>
        <topology evidence="1">Multi-pass membrane protein</topology>
    </subcellularLocation>
</comment>
<dbReference type="InterPro" id="IPR036259">
    <property type="entry name" value="MFS_trans_sf"/>
</dbReference>
<evidence type="ECO:0000256" key="4">
    <source>
        <dbReference type="ARBA" id="ARBA00022692"/>
    </source>
</evidence>
<dbReference type="PROSITE" id="PS50850">
    <property type="entry name" value="MFS"/>
    <property type="match status" value="1"/>
</dbReference>
<organism evidence="9 10">
    <name type="scientific">Microbacterium oxydans</name>
    <dbReference type="NCBI Taxonomy" id="82380"/>
    <lineage>
        <taxon>Bacteria</taxon>
        <taxon>Bacillati</taxon>
        <taxon>Actinomycetota</taxon>
        <taxon>Actinomycetes</taxon>
        <taxon>Micrococcales</taxon>
        <taxon>Microbacteriaceae</taxon>
        <taxon>Microbacterium</taxon>
    </lineage>
</organism>
<keyword evidence="2" id="KW-0813">Transport</keyword>
<dbReference type="KEGG" id="moy:CVS54_00092"/>
<dbReference type="InterPro" id="IPR020846">
    <property type="entry name" value="MFS_dom"/>
</dbReference>
<sequence>MHDRPTEVLRVPAFALFWSSSTLGAFTGSVTAVAFQVLIVTTLGASAFEIGLLNAANVVPYLLFGLIVGALMDRWRRKPAMVIASIGRALTLGLVPVLWFTGTLSVWSFGALLLLYGALTLIADSAAQPMLPRLVRRDQLLAANARLGQAGTVAQTTGQAFGGALVGWLGAPFAILIDAVAYVVNAVLLSRIRVEEVKASRRTDGRHLGHDIMEGLRWTYSHRTLAPMAVSVNVWFLGNSIALTAFAPYALRELGVGALLFGVVLAMGGLGGLIGALLAPTAGRRFGVGGAVLAGRLLSALAWTTVLVIPHAENTTLLVLAFPLGVGQFLFGLGMGVEDPNEMGYRQAVAPDQMQGRLNASIRTVNRVTFLVGALIAGGLATAYGYRVTIAVSVVVFLVAAMIVLFSPLRTARHEDSAQSG</sequence>
<dbReference type="RefSeq" id="WP_046748048.1">
    <property type="nucleotide sequence ID" value="NZ_CP031422.1"/>
</dbReference>
<evidence type="ECO:0000256" key="2">
    <source>
        <dbReference type="ARBA" id="ARBA00022448"/>
    </source>
</evidence>
<keyword evidence="4 7" id="KW-0812">Transmembrane</keyword>
<proteinExistence type="predicted"/>
<dbReference type="InterPro" id="IPR010290">
    <property type="entry name" value="TM_effector"/>
</dbReference>
<dbReference type="GO" id="GO:0005886">
    <property type="term" value="C:plasma membrane"/>
    <property type="evidence" value="ECO:0007669"/>
    <property type="project" value="UniProtKB-SubCell"/>
</dbReference>
<dbReference type="AlphaFoldDB" id="A0A3S9WFG6"/>
<dbReference type="PANTHER" id="PTHR23513">
    <property type="entry name" value="INTEGRAL MEMBRANE EFFLUX PROTEIN-RELATED"/>
    <property type="match status" value="1"/>
</dbReference>
<accession>A0A3S9WFG6</accession>
<name>A0A3S9WFG6_9MICO</name>
<dbReference type="SUPFAM" id="SSF103473">
    <property type="entry name" value="MFS general substrate transporter"/>
    <property type="match status" value="1"/>
</dbReference>
<gene>
    <name evidence="9" type="ORF">CVS54_00092</name>
</gene>
<dbReference type="PANTHER" id="PTHR23513:SF6">
    <property type="entry name" value="MAJOR FACILITATOR SUPERFAMILY ASSOCIATED DOMAIN-CONTAINING PROTEIN"/>
    <property type="match status" value="1"/>
</dbReference>
<feature type="transmembrane region" description="Helical" evidence="7">
    <location>
        <begin position="12"/>
        <end position="39"/>
    </location>
</feature>
<dbReference type="Gene3D" id="1.20.1250.20">
    <property type="entry name" value="MFS general substrate transporter like domains"/>
    <property type="match status" value="1"/>
</dbReference>
<feature type="transmembrane region" description="Helical" evidence="7">
    <location>
        <begin position="364"/>
        <end position="384"/>
    </location>
</feature>
<evidence type="ECO:0000256" key="5">
    <source>
        <dbReference type="ARBA" id="ARBA00022989"/>
    </source>
</evidence>
<keyword evidence="5 7" id="KW-1133">Transmembrane helix</keyword>
<feature type="transmembrane region" description="Helical" evidence="7">
    <location>
        <begin position="286"/>
        <end position="309"/>
    </location>
</feature>
<evidence type="ECO:0000256" key="3">
    <source>
        <dbReference type="ARBA" id="ARBA00022475"/>
    </source>
</evidence>
<protein>
    <recommendedName>
        <fullName evidence="8">Major facilitator superfamily (MFS) profile domain-containing protein</fullName>
    </recommendedName>
</protein>
<feature type="transmembrane region" description="Helical" evidence="7">
    <location>
        <begin position="225"/>
        <end position="250"/>
    </location>
</feature>
<feature type="transmembrane region" description="Helical" evidence="7">
    <location>
        <begin position="390"/>
        <end position="409"/>
    </location>
</feature>
<dbReference type="Pfam" id="PF05977">
    <property type="entry name" value="MFS_3"/>
    <property type="match status" value="1"/>
</dbReference>
<evidence type="ECO:0000259" key="8">
    <source>
        <dbReference type="PROSITE" id="PS50850"/>
    </source>
</evidence>
<evidence type="ECO:0000256" key="7">
    <source>
        <dbReference type="SAM" id="Phobius"/>
    </source>
</evidence>
<feature type="transmembrane region" description="Helical" evidence="7">
    <location>
        <begin position="315"/>
        <end position="337"/>
    </location>
</feature>
<dbReference type="CDD" id="cd06173">
    <property type="entry name" value="MFS_MefA_like"/>
    <property type="match status" value="1"/>
</dbReference>
<evidence type="ECO:0000256" key="1">
    <source>
        <dbReference type="ARBA" id="ARBA00004651"/>
    </source>
</evidence>
<dbReference type="Proteomes" id="UP000274841">
    <property type="component" value="Chromosome"/>
</dbReference>
<keyword evidence="3" id="KW-1003">Cell membrane</keyword>
<evidence type="ECO:0000313" key="10">
    <source>
        <dbReference type="Proteomes" id="UP000274841"/>
    </source>
</evidence>